<keyword evidence="3 6" id="KW-0815">Transposition</keyword>
<comment type="similarity">
    <text evidence="2 6">Belongs to the transposase mutator family.</text>
</comment>
<organism evidence="7 8">
    <name type="scientific">[Clostridium] polysaccharolyticum</name>
    <dbReference type="NCBI Taxonomy" id="29364"/>
    <lineage>
        <taxon>Bacteria</taxon>
        <taxon>Bacillati</taxon>
        <taxon>Bacillota</taxon>
        <taxon>Clostridia</taxon>
        <taxon>Lachnospirales</taxon>
        <taxon>Lachnospiraceae</taxon>
    </lineage>
</organism>
<dbReference type="EMBL" id="FOHN01000024">
    <property type="protein sequence ID" value="SET47769.1"/>
    <property type="molecule type" value="Genomic_DNA"/>
</dbReference>
<evidence type="ECO:0000256" key="1">
    <source>
        <dbReference type="ARBA" id="ARBA00002190"/>
    </source>
</evidence>
<evidence type="ECO:0000256" key="5">
    <source>
        <dbReference type="ARBA" id="ARBA00023172"/>
    </source>
</evidence>
<keyword evidence="8" id="KW-1185">Reference proteome</keyword>
<dbReference type="GO" id="GO:0003677">
    <property type="term" value="F:DNA binding"/>
    <property type="evidence" value="ECO:0007669"/>
    <property type="project" value="UniProtKB-UniRule"/>
</dbReference>
<gene>
    <name evidence="7" type="ORF">SAMN04487772_1241</name>
</gene>
<evidence type="ECO:0000313" key="8">
    <source>
        <dbReference type="Proteomes" id="UP000199800"/>
    </source>
</evidence>
<dbReference type="PANTHER" id="PTHR33217:SF8">
    <property type="entry name" value="MUTATOR FAMILY TRANSPOSASE"/>
    <property type="match status" value="1"/>
</dbReference>
<dbReference type="GO" id="GO:0006313">
    <property type="term" value="P:DNA transposition"/>
    <property type="evidence" value="ECO:0007669"/>
    <property type="project" value="UniProtKB-UniRule"/>
</dbReference>
<evidence type="ECO:0000313" key="7">
    <source>
        <dbReference type="EMBL" id="SET47769.1"/>
    </source>
</evidence>
<evidence type="ECO:0000256" key="2">
    <source>
        <dbReference type="ARBA" id="ARBA00010961"/>
    </source>
</evidence>
<protein>
    <recommendedName>
        <fullName evidence="6">Mutator family transposase</fullName>
    </recommendedName>
</protein>
<evidence type="ECO:0000256" key="3">
    <source>
        <dbReference type="ARBA" id="ARBA00022578"/>
    </source>
</evidence>
<sequence>SAEMVSRITDRILPEIKEWQSRPLEPVYPFIFMDAIHYKMREDGRIINRTAYVVLGVTLEA</sequence>
<comment type="function">
    <text evidence="1 6">Required for the transposition of the insertion element.</text>
</comment>
<proteinExistence type="inferred from homology"/>
<keyword evidence="6" id="KW-0814">Transposable element</keyword>
<dbReference type="GO" id="GO:0004803">
    <property type="term" value="F:transposase activity"/>
    <property type="evidence" value="ECO:0007669"/>
    <property type="project" value="UniProtKB-UniRule"/>
</dbReference>
<name>A0A1I0EQI7_9FIRM</name>
<dbReference type="Pfam" id="PF00872">
    <property type="entry name" value="Transposase_mut"/>
    <property type="match status" value="1"/>
</dbReference>
<dbReference type="Proteomes" id="UP000199800">
    <property type="component" value="Unassembled WGS sequence"/>
</dbReference>
<dbReference type="PANTHER" id="PTHR33217">
    <property type="entry name" value="TRANSPOSASE FOR INSERTION SEQUENCE ELEMENT IS1081"/>
    <property type="match status" value="1"/>
</dbReference>
<keyword evidence="4 6" id="KW-0238">DNA-binding</keyword>
<evidence type="ECO:0000256" key="4">
    <source>
        <dbReference type="ARBA" id="ARBA00023125"/>
    </source>
</evidence>
<accession>A0A1I0EQI7</accession>
<keyword evidence="5 6" id="KW-0233">DNA recombination</keyword>
<dbReference type="AlphaFoldDB" id="A0A1I0EQI7"/>
<evidence type="ECO:0000256" key="6">
    <source>
        <dbReference type="RuleBase" id="RU365089"/>
    </source>
</evidence>
<reference evidence="7 8" key="1">
    <citation type="submission" date="2016-10" db="EMBL/GenBank/DDBJ databases">
        <authorList>
            <person name="de Groot N.N."/>
        </authorList>
    </citation>
    <scope>NUCLEOTIDE SEQUENCE [LARGE SCALE GENOMIC DNA]</scope>
    <source>
        <strain evidence="7 8">DSM 1801</strain>
    </source>
</reference>
<feature type="non-terminal residue" evidence="7">
    <location>
        <position position="1"/>
    </location>
</feature>
<dbReference type="InterPro" id="IPR001207">
    <property type="entry name" value="Transposase_mutator"/>
</dbReference>